<dbReference type="PROSITE" id="PS50900">
    <property type="entry name" value="PLAC"/>
    <property type="match status" value="1"/>
</dbReference>
<dbReference type="Gene3D" id="2.60.120.830">
    <property type="match status" value="1"/>
</dbReference>
<feature type="compositionally biased region" description="Polar residues" evidence="6">
    <location>
        <begin position="320"/>
        <end position="342"/>
    </location>
</feature>
<dbReference type="GO" id="GO:0006508">
    <property type="term" value="P:proteolysis"/>
    <property type="evidence" value="ECO:0007669"/>
    <property type="project" value="TreeGrafter"/>
</dbReference>
<evidence type="ECO:0000256" key="3">
    <source>
        <dbReference type="ARBA" id="ARBA00022729"/>
    </source>
</evidence>
<dbReference type="Gene3D" id="2.20.100.10">
    <property type="entry name" value="Thrombospondin type-1 (TSP1) repeat"/>
    <property type="match status" value="5"/>
</dbReference>
<dbReference type="EMBL" id="GDIQ01092731">
    <property type="protein sequence ID" value="JAL58995.1"/>
    <property type="molecule type" value="Transcribed_RNA"/>
</dbReference>
<feature type="compositionally biased region" description="Polar residues" evidence="6">
    <location>
        <begin position="284"/>
        <end position="293"/>
    </location>
</feature>
<feature type="compositionally biased region" description="Pro residues" evidence="6">
    <location>
        <begin position="248"/>
        <end position="257"/>
    </location>
</feature>
<sequence>MTSPLLPTRQRIWFAKFTATSALTTNTLRTMSLLLILILTIGCDGIVGSEKRPDACGVCGGSNSTCQIVSGIFTEPQLPPGYNLVAQLPKGACHVNITEFKPSRNYLALRRSDGTFVFNGNWAINWSGEYQAAGTTFAYRRQDTTTPELITTLGPLTEPIDIMVIYQQINPGIKYEYMLPLGVANSNLVPRPSNPPAPTAPATSFGQSDLLNSGPAVPSANVPAGRYQLDGTSGSPILPGGTNFFGANPPPPPPPPRSLGSEGGLFQTIQQGSSVGLGGIHQQVPASGSSNYPASSGNYPASLSSSGSLATLGIAVPSNFDGSSSAPSDPANTNQPSASSGDGRSDTVVQAPAVLPNKETARSPHHGGRTSNKRRQHGHRIHNKQGGVRTAGTSSSAPGEQGKLGSPELQAIDPNVATPPPHRRGPRRHPNGKGFVWKQIGFSECSKTCGGGVQQALIVCVRDRDQVPVADHRCKEEDRPPSETVRCGPKPCPADWVLGEWTPCTVTCGDGIQTRDLTCKQEISATLTMRVNEAACLGAAPSVPRVRNCNLGHCAKWHTSDWGKCSTSCGKGMRHRRVYCQGFDGRDVGESDCPAAERPSSSDICDMGSCSANTWFFTEWSGQCSEECGTGIQTRKAHCSSNSEMDCDVSKKPDTSRTCVSAKDCSGKWFAGPWSQCSATCDEGTQTREVICLTFMRGQYRVGLDMQCPARDKPNNTTPCNLGKCLPQWYTTDWSECSATCGTGAQRREVKCLDSNQMPSQDCKEEDRPLLRQACNVRTTCNEVPGNDDSTMEAQDTPVISVESNRNNETEIPEPVKPRKAAKLPKSSSTRIADSTVTNVVTVAPANGGEGVTPEAGASASGEGCSDKFKNCHLVVQARLCKLKYYLVSCCASCSKPKT</sequence>
<proteinExistence type="predicted"/>
<dbReference type="GO" id="GO:0030198">
    <property type="term" value="P:extracellular matrix organization"/>
    <property type="evidence" value="ECO:0007669"/>
    <property type="project" value="TreeGrafter"/>
</dbReference>
<dbReference type="AlphaFoldDB" id="A0A0P5K683"/>
<dbReference type="SMART" id="SM00209">
    <property type="entry name" value="TSP1"/>
    <property type="match status" value="6"/>
</dbReference>
<feature type="region of interest" description="Disordered" evidence="6">
    <location>
        <begin position="190"/>
        <end position="264"/>
    </location>
</feature>
<keyword evidence="4" id="KW-0677">Repeat</keyword>
<dbReference type="GO" id="GO:0005604">
    <property type="term" value="C:basement membrane"/>
    <property type="evidence" value="ECO:0007669"/>
    <property type="project" value="UniProtKB-SubCell"/>
</dbReference>
<dbReference type="InterPro" id="IPR050439">
    <property type="entry name" value="ADAMTS_ADAMTS-like"/>
</dbReference>
<evidence type="ECO:0000313" key="7">
    <source>
        <dbReference type="EMBL" id="JAL58995.1"/>
    </source>
</evidence>
<dbReference type="PROSITE" id="PS50092">
    <property type="entry name" value="TSP1"/>
    <property type="match status" value="6"/>
</dbReference>
<dbReference type="FunFam" id="2.20.100.10:FF:000005">
    <property type="entry name" value="ADAM metallopeptidase with thrombospondin type 1 motif 9"/>
    <property type="match status" value="2"/>
</dbReference>
<dbReference type="InterPro" id="IPR010909">
    <property type="entry name" value="PLAC"/>
</dbReference>
<dbReference type="GO" id="GO:0004222">
    <property type="term" value="F:metalloendopeptidase activity"/>
    <property type="evidence" value="ECO:0007669"/>
    <property type="project" value="TreeGrafter"/>
</dbReference>
<dbReference type="PANTHER" id="PTHR13723:SF305">
    <property type="entry name" value="PROTEIN MADD-4"/>
    <property type="match status" value="1"/>
</dbReference>
<keyword evidence="2" id="KW-0964">Secreted</keyword>
<keyword evidence="5" id="KW-0084">Basement membrane</keyword>
<keyword evidence="3" id="KW-0732">Signal</keyword>
<comment type="subcellular location">
    <subcellularLocation>
        <location evidence="1">Secreted</location>
        <location evidence="1">Extracellular space</location>
        <location evidence="1">Extracellular matrix</location>
        <location evidence="1">Basement membrane</location>
    </subcellularLocation>
</comment>
<dbReference type="Pfam" id="PF19030">
    <property type="entry name" value="TSP1_ADAMTS"/>
    <property type="match status" value="6"/>
</dbReference>
<feature type="compositionally biased region" description="Basic residues" evidence="6">
    <location>
        <begin position="421"/>
        <end position="431"/>
    </location>
</feature>
<dbReference type="SUPFAM" id="SSF82895">
    <property type="entry name" value="TSP-1 type 1 repeat"/>
    <property type="match status" value="5"/>
</dbReference>
<dbReference type="PANTHER" id="PTHR13723">
    <property type="entry name" value="ADAMTS A DISINTEGRIN AND METALLOPROTEASE WITH THROMBOSPONDIN MOTIFS PROTEASE"/>
    <property type="match status" value="1"/>
</dbReference>
<evidence type="ECO:0000256" key="2">
    <source>
        <dbReference type="ARBA" id="ARBA00022525"/>
    </source>
</evidence>
<keyword evidence="5" id="KW-0272">Extracellular matrix</keyword>
<name>A0A0P5K683_9CRUS</name>
<accession>A0A0P5K683</accession>
<reference evidence="7" key="1">
    <citation type="submission" date="2015-10" db="EMBL/GenBank/DDBJ databases">
        <title>EvidentialGene: Evidence-directed Construction of Complete mRNA Transcriptomes without Genomes.</title>
        <authorList>
            <person name="Gilbert D.G."/>
        </authorList>
    </citation>
    <scope>NUCLEOTIDE SEQUENCE</scope>
</reference>
<evidence type="ECO:0000256" key="5">
    <source>
        <dbReference type="ARBA" id="ARBA00022869"/>
    </source>
</evidence>
<protein>
    <submittedName>
        <fullName evidence="7">Thrombospondin type-1 domain-containing protein</fullName>
    </submittedName>
</protein>
<dbReference type="OrthoDB" id="5950222at2759"/>
<dbReference type="InterPro" id="IPR000884">
    <property type="entry name" value="TSP1_rpt"/>
</dbReference>
<dbReference type="InterPro" id="IPR036383">
    <property type="entry name" value="TSP1_rpt_sf"/>
</dbReference>
<dbReference type="InterPro" id="IPR010294">
    <property type="entry name" value="ADAMTS_spacer1"/>
</dbReference>
<evidence type="ECO:0000256" key="6">
    <source>
        <dbReference type="SAM" id="MobiDB-lite"/>
    </source>
</evidence>
<organism evidence="7">
    <name type="scientific">Daphnia magna</name>
    <dbReference type="NCBI Taxonomy" id="35525"/>
    <lineage>
        <taxon>Eukaryota</taxon>
        <taxon>Metazoa</taxon>
        <taxon>Ecdysozoa</taxon>
        <taxon>Arthropoda</taxon>
        <taxon>Crustacea</taxon>
        <taxon>Branchiopoda</taxon>
        <taxon>Diplostraca</taxon>
        <taxon>Cladocera</taxon>
        <taxon>Anomopoda</taxon>
        <taxon>Daphniidae</taxon>
        <taxon>Daphnia</taxon>
    </lineage>
</organism>
<dbReference type="Pfam" id="PF05986">
    <property type="entry name" value="ADAMTS_spacer1"/>
    <property type="match status" value="1"/>
</dbReference>
<dbReference type="Pfam" id="PF08686">
    <property type="entry name" value="PLAC"/>
    <property type="match status" value="1"/>
</dbReference>
<dbReference type="FunFam" id="2.60.120.830:FF:000001">
    <property type="entry name" value="A disintegrin and metalloproteinase with thrombospondin motifs 1"/>
    <property type="match status" value="1"/>
</dbReference>
<feature type="compositionally biased region" description="Basic residues" evidence="6">
    <location>
        <begin position="363"/>
        <end position="383"/>
    </location>
</feature>
<evidence type="ECO:0000256" key="4">
    <source>
        <dbReference type="ARBA" id="ARBA00022737"/>
    </source>
</evidence>
<evidence type="ECO:0000256" key="1">
    <source>
        <dbReference type="ARBA" id="ARBA00004302"/>
    </source>
</evidence>
<feature type="compositionally biased region" description="Low complexity" evidence="6">
    <location>
        <begin position="294"/>
        <end position="303"/>
    </location>
</feature>
<feature type="region of interest" description="Disordered" evidence="6">
    <location>
        <begin position="320"/>
        <end position="433"/>
    </location>
</feature>
<feature type="region of interest" description="Disordered" evidence="6">
    <location>
        <begin position="276"/>
        <end position="303"/>
    </location>
</feature>